<comment type="caution">
    <text evidence="2">The sequence shown here is derived from an EMBL/GenBank/DDBJ whole genome shotgun (WGS) entry which is preliminary data.</text>
</comment>
<dbReference type="AlphaFoldDB" id="A0A8J2P4X7"/>
<feature type="non-terminal residue" evidence="2">
    <location>
        <position position="544"/>
    </location>
</feature>
<feature type="compositionally biased region" description="Basic residues" evidence="1">
    <location>
        <begin position="213"/>
        <end position="223"/>
    </location>
</feature>
<dbReference type="PANTHER" id="PTHR13399:SF2">
    <property type="entry name" value="TRANSLOCON-ASSOCIATED PROTEIN SUBUNIT GAMMA"/>
    <property type="match status" value="1"/>
</dbReference>
<feature type="region of interest" description="Disordered" evidence="1">
    <location>
        <begin position="489"/>
        <end position="544"/>
    </location>
</feature>
<name>A0A8J2P4X7_9HEXA</name>
<feature type="compositionally biased region" description="Low complexity" evidence="1">
    <location>
        <begin position="225"/>
        <end position="248"/>
    </location>
</feature>
<feature type="compositionally biased region" description="Polar residues" evidence="1">
    <location>
        <begin position="169"/>
        <end position="187"/>
    </location>
</feature>
<dbReference type="EMBL" id="CAJVCH010205947">
    <property type="protein sequence ID" value="CAG7731104.1"/>
    <property type="molecule type" value="Genomic_DNA"/>
</dbReference>
<organism evidence="2 3">
    <name type="scientific">Allacma fusca</name>
    <dbReference type="NCBI Taxonomy" id="39272"/>
    <lineage>
        <taxon>Eukaryota</taxon>
        <taxon>Metazoa</taxon>
        <taxon>Ecdysozoa</taxon>
        <taxon>Arthropoda</taxon>
        <taxon>Hexapoda</taxon>
        <taxon>Collembola</taxon>
        <taxon>Symphypleona</taxon>
        <taxon>Sminthuridae</taxon>
        <taxon>Allacma</taxon>
    </lineage>
</organism>
<keyword evidence="3" id="KW-1185">Reference proteome</keyword>
<feature type="non-terminal residue" evidence="2">
    <location>
        <position position="1"/>
    </location>
</feature>
<evidence type="ECO:0000256" key="1">
    <source>
        <dbReference type="SAM" id="MobiDB-lite"/>
    </source>
</evidence>
<feature type="region of interest" description="Disordered" evidence="1">
    <location>
        <begin position="130"/>
        <end position="332"/>
    </location>
</feature>
<dbReference type="OrthoDB" id="289721at2759"/>
<accession>A0A8J2P4X7</accession>
<reference evidence="2" key="1">
    <citation type="submission" date="2021-06" db="EMBL/GenBank/DDBJ databases">
        <authorList>
            <person name="Hodson N. C."/>
            <person name="Mongue J. A."/>
            <person name="Jaron S. K."/>
        </authorList>
    </citation>
    <scope>NUCLEOTIDE SEQUENCE</scope>
</reference>
<feature type="compositionally biased region" description="Low complexity" evidence="1">
    <location>
        <begin position="491"/>
        <end position="511"/>
    </location>
</feature>
<feature type="compositionally biased region" description="Polar residues" evidence="1">
    <location>
        <begin position="290"/>
        <end position="311"/>
    </location>
</feature>
<protein>
    <submittedName>
        <fullName evidence="2">Uncharacterized protein</fullName>
    </submittedName>
</protein>
<sequence>IWDLVLLEGSEVLLRTALVLWAAIETRILCVTSADDFYSVMGVVTREMLEFGLMDPNSLVKCIVSVGQFPFPGLEELRRKHKLLIAQDTPHKSFFLAKRELDNLKRHYASIRQRQRSSSIIHNLETFHKKASASTKAPVTPVKKTVVASPKPKPRRTNSANKNLVGKNISRSNSLNKSAKTVSARTHSTNSNSQSGGTGSDHRKQVTVPWNMIKKKPKNRPKRGTSSASNCTSSGSSSSSSTELCDSSTSEEENGDPDSVWADAPTTVQPPLTDSAQKQCNTDCTDDTSKVTLDTPKNSIANKDTCTNDTKASPKGLPQTVPRSMPKSPDRPEKLTFQIPQINLINTQLNTSVQLDENFLEREPVIPLEIDLGVDIEANASSKTIDTNDSQHFLEEMSRLGKSDSFYENLSHRICQLQFQNLRILTTCNTIPDPVIMPPVEFSPLPSPMSPLPKSPGLSSTLVNIKNTLGPHLNARLILSPSLNHLSLSTSPRGSVSGPPSQPGSPQVRSPTVHSRSDFSDISRNSSRRTSKSSISSIEHDDNS</sequence>
<dbReference type="PANTHER" id="PTHR13399">
    <property type="entry name" value="TRANSLOCON-ASSOCIATED PROTEIN TRAP , GAMMA SUBUNIT"/>
    <property type="match status" value="1"/>
</dbReference>
<dbReference type="Proteomes" id="UP000708208">
    <property type="component" value="Unassembled WGS sequence"/>
</dbReference>
<feature type="compositionally biased region" description="Polar residues" evidence="1">
    <location>
        <begin position="266"/>
        <end position="283"/>
    </location>
</feature>
<proteinExistence type="predicted"/>
<evidence type="ECO:0000313" key="3">
    <source>
        <dbReference type="Proteomes" id="UP000708208"/>
    </source>
</evidence>
<evidence type="ECO:0000313" key="2">
    <source>
        <dbReference type="EMBL" id="CAG7731104.1"/>
    </source>
</evidence>
<gene>
    <name evidence="2" type="ORF">AFUS01_LOCUS19711</name>
</gene>
<dbReference type="GO" id="GO:0005783">
    <property type="term" value="C:endoplasmic reticulum"/>
    <property type="evidence" value="ECO:0007669"/>
    <property type="project" value="TreeGrafter"/>
</dbReference>
<feature type="compositionally biased region" description="Low complexity" evidence="1">
    <location>
        <begin position="134"/>
        <end position="150"/>
    </location>
</feature>